<keyword evidence="2" id="KW-0812">Transmembrane</keyword>
<feature type="transmembrane region" description="Helical" evidence="2">
    <location>
        <begin position="131"/>
        <end position="150"/>
    </location>
</feature>
<dbReference type="EMBL" id="BRVO01000001">
    <property type="protein sequence ID" value="GLB48641.1"/>
    <property type="molecule type" value="Genomic_DNA"/>
</dbReference>
<dbReference type="Pfam" id="PF05569">
    <property type="entry name" value="Peptidase_M56"/>
    <property type="match status" value="1"/>
</dbReference>
<organism evidence="4 5">
    <name type="scientific">Neptunitalea lumnitzerae</name>
    <dbReference type="NCBI Taxonomy" id="2965509"/>
    <lineage>
        <taxon>Bacteria</taxon>
        <taxon>Pseudomonadati</taxon>
        <taxon>Bacteroidota</taxon>
        <taxon>Flavobacteriia</taxon>
        <taxon>Flavobacteriales</taxon>
        <taxon>Flavobacteriaceae</taxon>
        <taxon>Neptunitalea</taxon>
    </lineage>
</organism>
<evidence type="ECO:0000256" key="2">
    <source>
        <dbReference type="SAM" id="Phobius"/>
    </source>
</evidence>
<proteinExistence type="predicted"/>
<evidence type="ECO:0000259" key="3">
    <source>
        <dbReference type="Pfam" id="PF05569"/>
    </source>
</evidence>
<reference evidence="4" key="1">
    <citation type="submission" date="2022-07" db="EMBL/GenBank/DDBJ databases">
        <title>Taxonomy of Novel Oxalotrophic and Methylotrophic Bacteria.</title>
        <authorList>
            <person name="Sahin N."/>
            <person name="Tani A."/>
        </authorList>
    </citation>
    <scope>NUCLEOTIDE SEQUENCE</scope>
    <source>
        <strain evidence="4">Y10</strain>
    </source>
</reference>
<dbReference type="PANTHER" id="PTHR34978">
    <property type="entry name" value="POSSIBLE SENSOR-TRANSDUCER PROTEIN BLAR"/>
    <property type="match status" value="1"/>
</dbReference>
<dbReference type="Proteomes" id="UP001143543">
    <property type="component" value="Unassembled WGS sequence"/>
</dbReference>
<dbReference type="CDD" id="cd07341">
    <property type="entry name" value="M56_BlaR1_MecR1_like"/>
    <property type="match status" value="1"/>
</dbReference>
<sequence length="533" mass="61473">MITFHTYIEQVANPTETVYYPLENITSNQGIQNSSETDYTALILWSLYLIGVTVFAIRFISNISSLIKTVIKNQKVKSGEFTLVLLLKHITPHTFLNYIFLNKEQFNTQEISKEVLLHEETHARQKHSLDILLLEMLQIVFWFHPLIYFLKYEIKMNHEFLADQEVINQGADPKKYLELLINHSSKTHSNQLANAINFSSIKKRILIMKTKTPRRVTWLKTVALVPLVCLLVYSFSEKKEILKESDSKTPQHLVVIDSGKTQKTLTKAAYFKNVRFVFDTGNGDTFTKTFSELTDEEKASLNGPGTLPTKNPPTQQQLNEWTDTSKYAVWLDGKRISNETLTNYKPSELGYYYTSKLKENAKDYGKYDYDVSISSLAAYNKLIKKGIQPLAEGVFIKIKSKNNKTRFEKYTSEGVNSPQDLIKLFKKKYKKYEALRTEQPKYIEKKVKEQRKLDELFDDLRKMFSDMSPTDRSQVPFPKMPSHPYFKITNKDGSVAYKLREELTDDELRKVIPPPPPAPPAPKAPPAPPAPEK</sequence>
<dbReference type="InterPro" id="IPR052173">
    <property type="entry name" value="Beta-lactam_resp_regulator"/>
</dbReference>
<name>A0ABQ5MH58_9FLAO</name>
<feature type="compositionally biased region" description="Polar residues" evidence="1">
    <location>
        <begin position="308"/>
        <end position="317"/>
    </location>
</feature>
<protein>
    <recommendedName>
        <fullName evidence="3">Peptidase M56 domain-containing protein</fullName>
    </recommendedName>
</protein>
<feature type="domain" description="Peptidase M56" evidence="3">
    <location>
        <begin position="99"/>
        <end position="206"/>
    </location>
</feature>
<dbReference type="PANTHER" id="PTHR34978:SF3">
    <property type="entry name" value="SLR0241 PROTEIN"/>
    <property type="match status" value="1"/>
</dbReference>
<evidence type="ECO:0000313" key="5">
    <source>
        <dbReference type="Proteomes" id="UP001143543"/>
    </source>
</evidence>
<evidence type="ECO:0000313" key="4">
    <source>
        <dbReference type="EMBL" id="GLB48641.1"/>
    </source>
</evidence>
<evidence type="ECO:0000256" key="1">
    <source>
        <dbReference type="SAM" id="MobiDB-lite"/>
    </source>
</evidence>
<feature type="region of interest" description="Disordered" evidence="1">
    <location>
        <begin position="298"/>
        <end position="317"/>
    </location>
</feature>
<feature type="transmembrane region" description="Helical" evidence="2">
    <location>
        <begin position="217"/>
        <end position="235"/>
    </location>
</feature>
<comment type="caution">
    <text evidence="4">The sequence shown here is derived from an EMBL/GenBank/DDBJ whole genome shotgun (WGS) entry which is preliminary data.</text>
</comment>
<keyword evidence="2" id="KW-1133">Transmembrane helix</keyword>
<gene>
    <name evidence="4" type="ORF">Y10_10090</name>
</gene>
<dbReference type="InterPro" id="IPR008756">
    <property type="entry name" value="Peptidase_M56"/>
</dbReference>
<keyword evidence="2" id="KW-0472">Membrane</keyword>
<feature type="compositionally biased region" description="Pro residues" evidence="1">
    <location>
        <begin position="512"/>
        <end position="533"/>
    </location>
</feature>
<accession>A0ABQ5MH58</accession>
<keyword evidence="5" id="KW-1185">Reference proteome</keyword>
<feature type="region of interest" description="Disordered" evidence="1">
    <location>
        <begin position="505"/>
        <end position="533"/>
    </location>
</feature>
<feature type="transmembrane region" description="Helical" evidence="2">
    <location>
        <begin position="42"/>
        <end position="60"/>
    </location>
</feature>